<dbReference type="InterPro" id="IPR051589">
    <property type="entry name" value="Sialate-O-sulfotransferase"/>
</dbReference>
<comment type="similarity">
    <text evidence="1">Belongs to the WSCD family.</text>
</comment>
<dbReference type="PANTHER" id="PTHR45964">
    <property type="entry name" value="WSCD FAMILY MEMBER CG9164"/>
    <property type="match status" value="1"/>
</dbReference>
<evidence type="ECO:0000256" key="2">
    <source>
        <dbReference type="SAM" id="Phobius"/>
    </source>
</evidence>
<sequence>MQILLSLQKSKYSGPFDPDVFIVTFNSYSNDKPTNLYSKSSFNRRKIYPWKKKDPTCQHLSVQMAERNSLPKWALTSFPGSGVTWTRQMIEGLTGIYTGSVHVGDPLPFREDQGDETMGIADDPFCGCTIIDKDHEATEGVSDRKQYFDLLYLKEYFKIINITYNYRGILLLRNPMDVIFAYQNHLLVGKFNVAPMEAFRGPEWEALVETVAYAWADHAIRWIEQIKQGTVIFYENLLGDDAQLELERLLDAMDFRPVDADRMRCTLAHRDKSEYKRNNKTKLPIANHQRVKLMNSIGRVQESLRKRNWPLLPLHLYDKHWPSVIYSDMIRNYFRRRTYIIVALVICVCIFRFSTFTNVSPKINNLQLSTADLVSSSTATAGSLLNNVTRQHRPNKFDKKHDKHVSYPWRDDPVCKQFTVQLADRDSLPKWALTSFPGSGVTWTRQMIEGITGIYTGSVHELDPSPVQVEGLDELGITDDPFCGCTIIDKDHEATITVEGLEDYFRLLYLKGYSDIFRKDYGYRGVLLMRNPMDVVFTYRHWQLAGKVGKAPPEAFQGPQWENVVKFVAYAWADHAIRWIEQIEKGTVIFYEQLLGQNASFELERLIDAMDFKPRPVDPSRMRCTLDHRDRTDHKRLNKSWMPLKEEQRLLFMQSIHRVQQSLRRRQWPQLPVHLYDLHDLYNKSRS</sequence>
<evidence type="ECO:0000313" key="4">
    <source>
        <dbReference type="Proteomes" id="UP000789390"/>
    </source>
</evidence>
<dbReference type="Gene3D" id="3.40.50.300">
    <property type="entry name" value="P-loop containing nucleotide triphosphate hydrolases"/>
    <property type="match status" value="2"/>
</dbReference>
<evidence type="ECO:0008006" key="5">
    <source>
        <dbReference type="Google" id="ProtNLM"/>
    </source>
</evidence>
<comment type="caution">
    <text evidence="3">The sequence shown here is derived from an EMBL/GenBank/DDBJ whole genome shotgun (WGS) entry which is preliminary data.</text>
</comment>
<keyword evidence="4" id="KW-1185">Reference proteome</keyword>
<accession>A0A8J2RAT2</accession>
<reference evidence="3" key="1">
    <citation type="submission" date="2021-11" db="EMBL/GenBank/DDBJ databases">
        <authorList>
            <person name="Schell T."/>
        </authorList>
    </citation>
    <scope>NUCLEOTIDE SEQUENCE</scope>
    <source>
        <strain evidence="3">M5</strain>
    </source>
</reference>
<dbReference type="EMBL" id="CAKKLH010000012">
    <property type="protein sequence ID" value="CAH0098949.1"/>
    <property type="molecule type" value="Genomic_DNA"/>
</dbReference>
<feature type="transmembrane region" description="Helical" evidence="2">
    <location>
        <begin position="339"/>
        <end position="359"/>
    </location>
</feature>
<dbReference type="OrthoDB" id="6340176at2759"/>
<dbReference type="PANTHER" id="PTHR45964:SF9">
    <property type="entry name" value="SULFOTRANSFERASE"/>
    <property type="match status" value="1"/>
</dbReference>
<dbReference type="InterPro" id="IPR027417">
    <property type="entry name" value="P-loop_NTPase"/>
</dbReference>
<keyword evidence="2" id="KW-0472">Membrane</keyword>
<evidence type="ECO:0000256" key="1">
    <source>
        <dbReference type="ARBA" id="ARBA00010236"/>
    </source>
</evidence>
<proteinExistence type="inferred from homology"/>
<protein>
    <recommendedName>
        <fullName evidence="5">Sulfotransferase domain-containing protein</fullName>
    </recommendedName>
</protein>
<dbReference type="SUPFAM" id="SSF52540">
    <property type="entry name" value="P-loop containing nucleoside triphosphate hydrolases"/>
    <property type="match status" value="2"/>
</dbReference>
<organism evidence="3 4">
    <name type="scientific">Daphnia galeata</name>
    <dbReference type="NCBI Taxonomy" id="27404"/>
    <lineage>
        <taxon>Eukaryota</taxon>
        <taxon>Metazoa</taxon>
        <taxon>Ecdysozoa</taxon>
        <taxon>Arthropoda</taxon>
        <taxon>Crustacea</taxon>
        <taxon>Branchiopoda</taxon>
        <taxon>Diplostraca</taxon>
        <taxon>Cladocera</taxon>
        <taxon>Anomopoda</taxon>
        <taxon>Daphniidae</taxon>
        <taxon>Daphnia</taxon>
    </lineage>
</organism>
<dbReference type="AlphaFoldDB" id="A0A8J2RAT2"/>
<name>A0A8J2RAT2_9CRUS</name>
<gene>
    <name evidence="3" type="ORF">DGAL_LOCUS1057</name>
</gene>
<dbReference type="Proteomes" id="UP000789390">
    <property type="component" value="Unassembled WGS sequence"/>
</dbReference>
<keyword evidence="2" id="KW-0812">Transmembrane</keyword>
<evidence type="ECO:0000313" key="3">
    <source>
        <dbReference type="EMBL" id="CAH0098949.1"/>
    </source>
</evidence>
<keyword evidence="2" id="KW-1133">Transmembrane helix</keyword>